<keyword evidence="7 9" id="KW-0862">Zinc</keyword>
<keyword evidence="4 9" id="KW-0808">Transferase</keyword>
<dbReference type="EMBL" id="CM012441">
    <property type="protein sequence ID" value="RVE72759.1"/>
    <property type="molecule type" value="Genomic_DNA"/>
</dbReference>
<dbReference type="InterPro" id="IPR039399">
    <property type="entry name" value="Deltex_C_sf"/>
</dbReference>
<name>A0A3S2N308_ORYJA</name>
<dbReference type="InterPro" id="IPR013083">
    <property type="entry name" value="Znf_RING/FYVE/PHD"/>
</dbReference>
<dbReference type="InterPro" id="IPR018957">
    <property type="entry name" value="Znf_C3HC4_RING-type"/>
</dbReference>
<evidence type="ECO:0000313" key="12">
    <source>
        <dbReference type="EMBL" id="RVE72759.1"/>
    </source>
</evidence>
<proteinExistence type="inferred from homology"/>
<evidence type="ECO:0000256" key="8">
    <source>
        <dbReference type="PROSITE-ProRule" id="PRU00175"/>
    </source>
</evidence>
<comment type="pathway">
    <text evidence="2 9">Protein modification; protein ubiquitination.</text>
</comment>
<dbReference type="InterPro" id="IPR039398">
    <property type="entry name" value="Deltex_fam"/>
</dbReference>
<dbReference type="Proteomes" id="UP000283210">
    <property type="component" value="Chromosome 5"/>
</dbReference>
<dbReference type="Pfam" id="PF18102">
    <property type="entry name" value="DTC"/>
    <property type="match status" value="1"/>
</dbReference>
<evidence type="ECO:0000256" key="4">
    <source>
        <dbReference type="ARBA" id="ARBA00022679"/>
    </source>
</evidence>
<keyword evidence="6 8" id="KW-0863">Zinc-finger</keyword>
<feature type="region of interest" description="Disordered" evidence="10">
    <location>
        <begin position="205"/>
        <end position="233"/>
    </location>
</feature>
<dbReference type="GO" id="GO:0007219">
    <property type="term" value="P:Notch signaling pathway"/>
    <property type="evidence" value="ECO:0007669"/>
    <property type="project" value="InterPro"/>
</dbReference>
<comment type="catalytic activity">
    <reaction evidence="1 9">
        <text>S-ubiquitinyl-[E2 ubiquitin-conjugating enzyme]-L-cysteine + [acceptor protein]-L-lysine = [E2 ubiquitin-conjugating enzyme]-L-cysteine + N(6)-ubiquitinyl-[acceptor protein]-L-lysine.</text>
        <dbReference type="EC" id="2.3.2.27"/>
    </reaction>
</comment>
<reference evidence="12 13" key="2">
    <citation type="submission" date="2019-01" db="EMBL/GenBank/DDBJ databases">
        <title>A chromosome length genome reference of the Java medaka (oryzias javanicus).</title>
        <authorList>
            <person name="Herpin A."/>
            <person name="Takehana Y."/>
            <person name="Naruse K."/>
            <person name="Ansai S."/>
            <person name="Kawaguchi M."/>
        </authorList>
    </citation>
    <scope>NUCLEOTIDE SEQUENCE [LARGE SCALE GENOMIC DNA]</scope>
    <source>
        <strain evidence="12">RS831</strain>
        <tissue evidence="12">Whole body</tissue>
    </source>
</reference>
<dbReference type="CDD" id="cd09633">
    <property type="entry name" value="Deltex_C"/>
    <property type="match status" value="1"/>
</dbReference>
<protein>
    <recommendedName>
        <fullName evidence="9">E3 ubiquitin-protein ligase</fullName>
        <ecNumber evidence="9">2.3.2.27</ecNumber>
    </recommendedName>
</protein>
<dbReference type="Gene3D" id="3.30.390.130">
    <property type="match status" value="1"/>
</dbReference>
<keyword evidence="9" id="KW-0963">Cytoplasm</keyword>
<evidence type="ECO:0000256" key="2">
    <source>
        <dbReference type="ARBA" id="ARBA00004906"/>
    </source>
</evidence>
<evidence type="ECO:0000256" key="7">
    <source>
        <dbReference type="ARBA" id="ARBA00022833"/>
    </source>
</evidence>
<dbReference type="OrthoDB" id="527344at2759"/>
<dbReference type="GO" id="GO:0016567">
    <property type="term" value="P:protein ubiquitination"/>
    <property type="evidence" value="ECO:0007669"/>
    <property type="project" value="UniProtKB-UniRule"/>
</dbReference>
<keyword evidence="13" id="KW-1185">Reference proteome</keyword>
<dbReference type="Gene3D" id="3.30.40.10">
    <property type="entry name" value="Zinc/RING finger domain, C3HC4 (zinc finger)"/>
    <property type="match status" value="1"/>
</dbReference>
<evidence type="ECO:0000259" key="11">
    <source>
        <dbReference type="PROSITE" id="PS50089"/>
    </source>
</evidence>
<dbReference type="UniPathway" id="UPA00143"/>
<gene>
    <name evidence="12" type="ORF">OJAV_G00041060</name>
</gene>
<dbReference type="PROSITE" id="PS50089">
    <property type="entry name" value="ZF_RING_2"/>
    <property type="match status" value="1"/>
</dbReference>
<dbReference type="InterPro" id="IPR017907">
    <property type="entry name" value="Znf_RING_CS"/>
</dbReference>
<dbReference type="GO" id="GO:0008270">
    <property type="term" value="F:zinc ion binding"/>
    <property type="evidence" value="ECO:0007669"/>
    <property type="project" value="UniProtKB-KW"/>
</dbReference>
<sequence>MDATVNVTFKAKHKDGSQNKAVSEFVNLVQKCSNESRELVIPVQNVSPEQCSEAFKLIQKNEKKVLLTLTPKEITVCGPDSDQLKRVLERNVFIKKPDLQHDDHPMNIKTTIKDPLTDAGIQMQESYWRKLKVGHDDKIRKIKEKFDVDFKEVRMDGSQVQVKAFYNGPEGNPSMESNAVRDLLRLYQKSVTSCLNFMELQGASGLRDQSKMHEDESQKRSTAEGGATGGDSTEENCPICLSPFTDKKSLNCKHEFCKLCLQQAEKTSGPICPVCRKVFGIIQGDQPDGSMTWTKSYVQLPGFSHCGTITITYSIPSGRQTEKHPIPGHFYSGTTRTAYLPDNKEGNEVLMLLKKAFDHKLIFTIGASRTTGCEDQVTWNDIPHKISVYGGPDRYGYPDPNYLSRVREKLKAKGIE</sequence>
<evidence type="ECO:0000256" key="10">
    <source>
        <dbReference type="SAM" id="MobiDB-lite"/>
    </source>
</evidence>
<dbReference type="PROSITE" id="PS00518">
    <property type="entry name" value="ZF_RING_1"/>
    <property type="match status" value="1"/>
</dbReference>
<dbReference type="SUPFAM" id="SSF57850">
    <property type="entry name" value="RING/U-box"/>
    <property type="match status" value="1"/>
</dbReference>
<reference evidence="12 13" key="1">
    <citation type="submission" date="2018-11" db="EMBL/GenBank/DDBJ databases">
        <authorList>
            <person name="Lopez-Roques C."/>
            <person name="Donnadieu C."/>
            <person name="Bouchez O."/>
            <person name="Klopp C."/>
            <person name="Cabau C."/>
            <person name="Zahm M."/>
        </authorList>
    </citation>
    <scope>NUCLEOTIDE SEQUENCE [LARGE SCALE GENOMIC DNA]</scope>
    <source>
        <strain evidence="12">RS831</strain>
        <tissue evidence="12">Whole body</tissue>
    </source>
</reference>
<accession>A0A3S2N308</accession>
<dbReference type="GO" id="GO:0005737">
    <property type="term" value="C:cytoplasm"/>
    <property type="evidence" value="ECO:0007669"/>
    <property type="project" value="UniProtKB-SubCell"/>
</dbReference>
<dbReference type="SMART" id="SM00184">
    <property type="entry name" value="RING"/>
    <property type="match status" value="1"/>
</dbReference>
<keyword evidence="5 9" id="KW-0479">Metal-binding</keyword>
<evidence type="ECO:0000256" key="3">
    <source>
        <dbReference type="ARBA" id="ARBA00009413"/>
    </source>
</evidence>
<evidence type="ECO:0000256" key="9">
    <source>
        <dbReference type="RuleBase" id="RU367105"/>
    </source>
</evidence>
<organism evidence="12 13">
    <name type="scientific">Oryzias javanicus</name>
    <name type="common">Javanese ricefish</name>
    <name type="synonym">Aplocheilus javanicus</name>
    <dbReference type="NCBI Taxonomy" id="123683"/>
    <lineage>
        <taxon>Eukaryota</taxon>
        <taxon>Metazoa</taxon>
        <taxon>Chordata</taxon>
        <taxon>Craniata</taxon>
        <taxon>Vertebrata</taxon>
        <taxon>Euteleostomi</taxon>
        <taxon>Actinopterygii</taxon>
        <taxon>Neopterygii</taxon>
        <taxon>Teleostei</taxon>
        <taxon>Neoteleostei</taxon>
        <taxon>Acanthomorphata</taxon>
        <taxon>Ovalentaria</taxon>
        <taxon>Atherinomorphae</taxon>
        <taxon>Beloniformes</taxon>
        <taxon>Adrianichthyidae</taxon>
        <taxon>Oryziinae</taxon>
        <taxon>Oryzias</taxon>
    </lineage>
</organism>
<dbReference type="PANTHER" id="PTHR12622">
    <property type="entry name" value="DELTEX-RELATED"/>
    <property type="match status" value="1"/>
</dbReference>
<feature type="domain" description="RING-type" evidence="11">
    <location>
        <begin position="237"/>
        <end position="276"/>
    </location>
</feature>
<feature type="compositionally biased region" description="Basic and acidic residues" evidence="10">
    <location>
        <begin position="208"/>
        <end position="222"/>
    </location>
</feature>
<evidence type="ECO:0000256" key="1">
    <source>
        <dbReference type="ARBA" id="ARBA00000900"/>
    </source>
</evidence>
<evidence type="ECO:0000256" key="6">
    <source>
        <dbReference type="ARBA" id="ARBA00022771"/>
    </source>
</evidence>
<comment type="similarity">
    <text evidence="3 9">Belongs to the Deltex family.</text>
</comment>
<dbReference type="GO" id="GO:0061630">
    <property type="term" value="F:ubiquitin protein ligase activity"/>
    <property type="evidence" value="ECO:0007669"/>
    <property type="project" value="UniProtKB-UniRule"/>
</dbReference>
<evidence type="ECO:0000313" key="13">
    <source>
        <dbReference type="Proteomes" id="UP000283210"/>
    </source>
</evidence>
<dbReference type="AlphaFoldDB" id="A0A3S2N308"/>
<dbReference type="EC" id="2.3.2.27" evidence="9"/>
<dbReference type="Pfam" id="PF00097">
    <property type="entry name" value="zf-C3HC4"/>
    <property type="match status" value="1"/>
</dbReference>
<dbReference type="InterPro" id="IPR001841">
    <property type="entry name" value="Znf_RING"/>
</dbReference>
<dbReference type="InterPro" id="IPR039396">
    <property type="entry name" value="Deltex_C"/>
</dbReference>
<evidence type="ECO:0000256" key="5">
    <source>
        <dbReference type="ARBA" id="ARBA00022723"/>
    </source>
</evidence>
<comment type="subcellular location">
    <subcellularLocation>
        <location evidence="9">Cytoplasm</location>
    </subcellularLocation>
</comment>